<evidence type="ECO:0000259" key="10">
    <source>
        <dbReference type="Pfam" id="PF21082"/>
    </source>
</evidence>
<gene>
    <name evidence="11" type="ORF">NIES21_41460</name>
</gene>
<evidence type="ECO:0008006" key="13">
    <source>
        <dbReference type="Google" id="ProtNLM"/>
    </source>
</evidence>
<dbReference type="InterPro" id="IPR011014">
    <property type="entry name" value="MscS_channel_TM-2"/>
</dbReference>
<keyword evidence="5 8" id="KW-1133">Transmembrane helix</keyword>
<dbReference type="SUPFAM" id="SSF50182">
    <property type="entry name" value="Sm-like ribonucleoproteins"/>
    <property type="match status" value="1"/>
</dbReference>
<evidence type="ECO:0000256" key="7">
    <source>
        <dbReference type="SAM" id="MobiDB-lite"/>
    </source>
</evidence>
<dbReference type="InterPro" id="IPR023408">
    <property type="entry name" value="MscS_beta-dom_sf"/>
</dbReference>
<dbReference type="PANTHER" id="PTHR30221:SF3">
    <property type="entry name" value="SMALL-CONDUCTANCE MECHANOSENSITIVE CHANNEL"/>
    <property type="match status" value="1"/>
</dbReference>
<feature type="region of interest" description="Disordered" evidence="7">
    <location>
        <begin position="266"/>
        <end position="288"/>
    </location>
</feature>
<feature type="domain" description="Mechanosensitive ion channel MscS C-terminal" evidence="10">
    <location>
        <begin position="188"/>
        <end position="255"/>
    </location>
</feature>
<evidence type="ECO:0000313" key="12">
    <source>
        <dbReference type="Proteomes" id="UP000218287"/>
    </source>
</evidence>
<name>A0A1Z4GLB9_9CYAN</name>
<evidence type="ECO:0000313" key="11">
    <source>
        <dbReference type="EMBL" id="BAY18300.1"/>
    </source>
</evidence>
<keyword evidence="3" id="KW-1003">Cell membrane</keyword>
<comment type="subcellular location">
    <subcellularLocation>
        <location evidence="1">Cell membrane</location>
        <topology evidence="1">Multi-pass membrane protein</topology>
    </subcellularLocation>
</comment>
<dbReference type="InterPro" id="IPR045275">
    <property type="entry name" value="MscS_archaea/bacteria_type"/>
</dbReference>
<dbReference type="InterPro" id="IPR006685">
    <property type="entry name" value="MscS_channel_2nd"/>
</dbReference>
<evidence type="ECO:0000256" key="2">
    <source>
        <dbReference type="ARBA" id="ARBA00008017"/>
    </source>
</evidence>
<evidence type="ECO:0000256" key="3">
    <source>
        <dbReference type="ARBA" id="ARBA00022475"/>
    </source>
</evidence>
<feature type="domain" description="Mechanosensitive ion channel MscS" evidence="9">
    <location>
        <begin position="104"/>
        <end position="169"/>
    </location>
</feature>
<reference evidence="11 12" key="1">
    <citation type="submission" date="2017-06" db="EMBL/GenBank/DDBJ databases">
        <title>Genome sequencing of cyanobaciteial culture collection at National Institute for Environmental Studies (NIES).</title>
        <authorList>
            <person name="Hirose Y."/>
            <person name="Shimura Y."/>
            <person name="Fujisawa T."/>
            <person name="Nakamura Y."/>
            <person name="Kawachi M."/>
        </authorList>
    </citation>
    <scope>NUCLEOTIDE SEQUENCE [LARGE SCALE GENOMIC DNA]</scope>
    <source>
        <strain evidence="11 12">NIES-21</strain>
    </source>
</reference>
<protein>
    <recommendedName>
        <fullName evidence="13">MscS mechanosensitive ion channel</fullName>
    </recommendedName>
</protein>
<dbReference type="InterPro" id="IPR011066">
    <property type="entry name" value="MscS_channel_C_sf"/>
</dbReference>
<dbReference type="EMBL" id="AP018174">
    <property type="protein sequence ID" value="BAY18300.1"/>
    <property type="molecule type" value="Genomic_DNA"/>
</dbReference>
<organism evidence="11 12">
    <name type="scientific">Anabaenopsis circularis NIES-21</name>
    <dbReference type="NCBI Taxonomy" id="1085406"/>
    <lineage>
        <taxon>Bacteria</taxon>
        <taxon>Bacillati</taxon>
        <taxon>Cyanobacteriota</taxon>
        <taxon>Cyanophyceae</taxon>
        <taxon>Nostocales</taxon>
        <taxon>Nodulariaceae</taxon>
        <taxon>Anabaenopsis</taxon>
    </lineage>
</organism>
<feature type="transmembrane region" description="Helical" evidence="8">
    <location>
        <begin position="87"/>
        <end position="117"/>
    </location>
</feature>
<dbReference type="InterPro" id="IPR010920">
    <property type="entry name" value="LSM_dom_sf"/>
</dbReference>
<evidence type="ECO:0000256" key="1">
    <source>
        <dbReference type="ARBA" id="ARBA00004651"/>
    </source>
</evidence>
<evidence type="ECO:0000256" key="5">
    <source>
        <dbReference type="ARBA" id="ARBA00022989"/>
    </source>
</evidence>
<dbReference type="PANTHER" id="PTHR30221">
    <property type="entry name" value="SMALL-CONDUCTANCE MECHANOSENSITIVE CHANNEL"/>
    <property type="match status" value="1"/>
</dbReference>
<feature type="transmembrane region" description="Helical" evidence="8">
    <location>
        <begin position="6"/>
        <end position="35"/>
    </location>
</feature>
<evidence type="ECO:0000259" key="9">
    <source>
        <dbReference type="Pfam" id="PF00924"/>
    </source>
</evidence>
<dbReference type="InterPro" id="IPR049278">
    <property type="entry name" value="MS_channel_C"/>
</dbReference>
<evidence type="ECO:0000256" key="6">
    <source>
        <dbReference type="ARBA" id="ARBA00023136"/>
    </source>
</evidence>
<dbReference type="Pfam" id="PF00924">
    <property type="entry name" value="MS_channel_2nd"/>
    <property type="match status" value="1"/>
</dbReference>
<keyword evidence="12" id="KW-1185">Reference proteome</keyword>
<dbReference type="Gene3D" id="2.30.30.60">
    <property type="match status" value="1"/>
</dbReference>
<comment type="similarity">
    <text evidence="2">Belongs to the MscS (TC 1.A.23) family.</text>
</comment>
<dbReference type="Gene3D" id="3.30.70.100">
    <property type="match status" value="1"/>
</dbReference>
<dbReference type="GO" id="GO:0008381">
    <property type="term" value="F:mechanosensitive monoatomic ion channel activity"/>
    <property type="evidence" value="ECO:0007669"/>
    <property type="project" value="InterPro"/>
</dbReference>
<feature type="transmembrane region" description="Helical" evidence="8">
    <location>
        <begin position="55"/>
        <end position="81"/>
    </location>
</feature>
<accession>A0A1Z4GLB9</accession>
<evidence type="ECO:0000256" key="8">
    <source>
        <dbReference type="SAM" id="Phobius"/>
    </source>
</evidence>
<dbReference type="Proteomes" id="UP000218287">
    <property type="component" value="Chromosome"/>
</dbReference>
<dbReference type="Gene3D" id="1.10.287.1260">
    <property type="match status" value="1"/>
</dbReference>
<dbReference type="OrthoDB" id="9809206at2"/>
<sequence>MNFNQIGQVAVALLTGFGLKILGAIALWIVAQQLIDFALKLIRRGFRSQHVDPTLVNYLLNIIAVTLRIVLVVAILGFFGIETTSFAALLAAAGIAIGAAWGGLLANFAAGAFLIVFSPFKVGDFITAAGVTGTVTEIGLFTTNITTPDNVLTIVANNKIFSDNIQNFSANPYRRVDLLAQLHHDVNHNDAIARLKAKISEIPNVINNPAPDVEIITFNLAGPVLAVRPYCNNEHYWQVYFDTNKAIREAFGEAGYPIPEQRYAFSSQSANGTPNDGNSAISSASMMS</sequence>
<dbReference type="SUPFAM" id="SSF82861">
    <property type="entry name" value="Mechanosensitive channel protein MscS (YggB), transmembrane region"/>
    <property type="match status" value="1"/>
</dbReference>
<keyword evidence="4 8" id="KW-0812">Transmembrane</keyword>
<dbReference type="GO" id="GO:0005886">
    <property type="term" value="C:plasma membrane"/>
    <property type="evidence" value="ECO:0007669"/>
    <property type="project" value="UniProtKB-SubCell"/>
</dbReference>
<proteinExistence type="inferred from homology"/>
<evidence type="ECO:0000256" key="4">
    <source>
        <dbReference type="ARBA" id="ARBA00022692"/>
    </source>
</evidence>
<keyword evidence="6 8" id="KW-0472">Membrane</keyword>
<dbReference type="AlphaFoldDB" id="A0A1Z4GLB9"/>
<dbReference type="Pfam" id="PF21082">
    <property type="entry name" value="MS_channel_3rd"/>
    <property type="match status" value="1"/>
</dbReference>
<dbReference type="SUPFAM" id="SSF82689">
    <property type="entry name" value="Mechanosensitive channel protein MscS (YggB), C-terminal domain"/>
    <property type="match status" value="1"/>
</dbReference>